<accession>A0ABR1XIC7</accession>
<protein>
    <submittedName>
        <fullName evidence="1">Uncharacterized protein</fullName>
    </submittedName>
</protein>
<keyword evidence="2" id="KW-1185">Reference proteome</keyword>
<comment type="caution">
    <text evidence="1">The sequence shown here is derived from an EMBL/GenBank/DDBJ whole genome shotgun (WGS) entry which is preliminary data.</text>
</comment>
<dbReference type="Proteomes" id="UP001456524">
    <property type="component" value="Unassembled WGS sequence"/>
</dbReference>
<sequence length="179" mass="19372">MAARKWTSLRVAPSLSRTRLPCTAPLQLYLEQLRPSSLSPSPRDMTPQLSLLSNRPSFDLAAAALRTARLRLGSDICHAPPFPTRAVLCCAVLGSPAPSALPPLNTYYVLGKARARCKECEAASLNHTDGFHGSPAHQEKGATVRWYGVVGVMRNCLIAMASSLEKFRAPFSAFHVESA</sequence>
<dbReference type="EMBL" id="JBBWUH010000010">
    <property type="protein sequence ID" value="KAK8155868.1"/>
    <property type="molecule type" value="Genomic_DNA"/>
</dbReference>
<reference evidence="1 2" key="1">
    <citation type="journal article" date="2022" name="G3 (Bethesda)">
        <title>Enemy or ally: a genomic approach to elucidate the lifestyle of Phyllosticta citrichinaensis.</title>
        <authorList>
            <person name="Buijs V.A."/>
            <person name="Groenewald J.Z."/>
            <person name="Haridas S."/>
            <person name="LaButti K.M."/>
            <person name="Lipzen A."/>
            <person name="Martin F.M."/>
            <person name="Barry K."/>
            <person name="Grigoriev I.V."/>
            <person name="Crous P.W."/>
            <person name="Seidl M.F."/>
        </authorList>
    </citation>
    <scope>NUCLEOTIDE SEQUENCE [LARGE SCALE GENOMIC DNA]</scope>
    <source>
        <strain evidence="1 2">CBS 129764</strain>
    </source>
</reference>
<proteinExistence type="predicted"/>
<evidence type="ECO:0000313" key="2">
    <source>
        <dbReference type="Proteomes" id="UP001456524"/>
    </source>
</evidence>
<evidence type="ECO:0000313" key="1">
    <source>
        <dbReference type="EMBL" id="KAK8155868.1"/>
    </source>
</evidence>
<organism evidence="1 2">
    <name type="scientific">Phyllosticta citrichinensis</name>
    <dbReference type="NCBI Taxonomy" id="1130410"/>
    <lineage>
        <taxon>Eukaryota</taxon>
        <taxon>Fungi</taxon>
        <taxon>Dikarya</taxon>
        <taxon>Ascomycota</taxon>
        <taxon>Pezizomycotina</taxon>
        <taxon>Dothideomycetes</taxon>
        <taxon>Dothideomycetes incertae sedis</taxon>
        <taxon>Botryosphaeriales</taxon>
        <taxon>Phyllostictaceae</taxon>
        <taxon>Phyllosticta</taxon>
    </lineage>
</organism>
<gene>
    <name evidence="1" type="ORF">IWX90DRAFT_443082</name>
</gene>
<name>A0ABR1XIC7_9PEZI</name>